<dbReference type="PRINTS" id="PR01179">
    <property type="entry name" value="ODADCRBXLASE"/>
</dbReference>
<dbReference type="GeneID" id="108695409"/>
<dbReference type="PRINTS" id="PR01182">
    <property type="entry name" value="ORNDCRBXLASE"/>
</dbReference>
<dbReference type="SUPFAM" id="SSF50621">
    <property type="entry name" value="Alanine racemase C-terminal domain-like"/>
    <property type="match status" value="1"/>
</dbReference>
<dbReference type="PANTHER" id="PTHR11482:SF7">
    <property type="entry name" value="ANTIZYME INHIBITOR 1"/>
    <property type="match status" value="1"/>
</dbReference>
<feature type="domain" description="Orn/DAP/Arg decarboxylase 2 N-terminal" evidence="1">
    <location>
        <begin position="56"/>
        <end position="287"/>
    </location>
</feature>
<gene>
    <name evidence="3 4" type="primary">azin1.S</name>
</gene>
<dbReference type="GO" id="GO:0042978">
    <property type="term" value="F:ornithine decarboxylase activator activity"/>
    <property type="evidence" value="ECO:0000318"/>
    <property type="project" value="GO_Central"/>
</dbReference>
<dbReference type="GO" id="GO:0004586">
    <property type="term" value="F:ornithine decarboxylase activity"/>
    <property type="evidence" value="ECO:0000318"/>
    <property type="project" value="GO_Central"/>
</dbReference>
<dbReference type="AlphaFoldDB" id="A0A8J1L2V8"/>
<dbReference type="GO" id="GO:1902269">
    <property type="term" value="P:positive regulation of polyamine transmembrane transport"/>
    <property type="evidence" value="ECO:0000318"/>
    <property type="project" value="GO_Central"/>
</dbReference>
<dbReference type="InterPro" id="IPR002433">
    <property type="entry name" value="Orn_de-COase"/>
</dbReference>
<evidence type="ECO:0000313" key="3">
    <source>
        <dbReference type="RefSeq" id="XP_041423886.1"/>
    </source>
</evidence>
<dbReference type="FunFam" id="3.20.20.10:FF:000010">
    <property type="entry name" value="Antizyme inhibitor 1"/>
    <property type="match status" value="1"/>
</dbReference>
<accession>A0A8J1L2V8</accession>
<dbReference type="OrthoDB" id="5034579at2759"/>
<dbReference type="GO" id="GO:0042177">
    <property type="term" value="P:negative regulation of protein catabolic process"/>
    <property type="evidence" value="ECO:0000318"/>
    <property type="project" value="GO_Central"/>
</dbReference>
<dbReference type="RefSeq" id="XP_041423887.1">
    <property type="nucleotide sequence ID" value="XM_041567953.1"/>
</dbReference>
<reference evidence="3 4" key="1">
    <citation type="submission" date="2025-04" db="UniProtKB">
        <authorList>
            <consortium name="RefSeq"/>
        </authorList>
    </citation>
    <scope>IDENTIFICATION</scope>
    <source>
        <strain evidence="3 4">J_2021</strain>
        <tissue evidence="3 4">Erythrocytes</tissue>
    </source>
</reference>
<protein>
    <submittedName>
        <fullName evidence="3 4">Antizyme inhibitor 1-like</fullName>
    </submittedName>
</protein>
<dbReference type="GO" id="GO:0033387">
    <property type="term" value="P:putrescine biosynthetic process from arginine, via ornithine"/>
    <property type="evidence" value="ECO:0000318"/>
    <property type="project" value="GO_Central"/>
</dbReference>
<dbReference type="InterPro" id="IPR031178">
    <property type="entry name" value="Azin1"/>
</dbReference>
<dbReference type="RefSeq" id="XP_041423886.1">
    <property type="nucleotide sequence ID" value="XM_041567952.1"/>
</dbReference>
<dbReference type="Gene3D" id="2.40.37.10">
    <property type="entry name" value="Lyase, Ornithine Decarboxylase, Chain A, domain 1"/>
    <property type="match status" value="1"/>
</dbReference>
<name>A0A8J1L2V8_XENLA</name>
<dbReference type="InterPro" id="IPR009006">
    <property type="entry name" value="Ala_racemase/Decarboxylase_C"/>
</dbReference>
<dbReference type="InterPro" id="IPR022644">
    <property type="entry name" value="De-COase2_N"/>
</dbReference>
<dbReference type="GO" id="GO:0005737">
    <property type="term" value="C:cytoplasm"/>
    <property type="evidence" value="ECO:0000318"/>
    <property type="project" value="GO_Central"/>
</dbReference>
<dbReference type="CTD" id="108695409"/>
<dbReference type="Proteomes" id="UP000186698">
    <property type="component" value="Chromosome 6S"/>
</dbReference>
<dbReference type="SUPFAM" id="SSF51419">
    <property type="entry name" value="PLP-binding barrel"/>
    <property type="match status" value="1"/>
</dbReference>
<dbReference type="CDD" id="cd06831">
    <property type="entry name" value="PLPDE_III_ODC_like_AZI"/>
    <property type="match status" value="1"/>
</dbReference>
<evidence type="ECO:0000259" key="1">
    <source>
        <dbReference type="Pfam" id="PF02784"/>
    </source>
</evidence>
<dbReference type="Gene3D" id="3.20.20.10">
    <property type="entry name" value="Alanine racemase"/>
    <property type="match status" value="1"/>
</dbReference>
<sequence length="453" mass="50277">MIVGFAENTAEMKGFIDDTNYSIGLLEDTATPRDVVDHYIYDHTLMGKNAFFVADLGKIVKKHFKWKNIMGHIKPFYTVRCNSSPAVLEILAALGMGFACANKNEMSLVYDLGISMENVVYTNPCKQASQIKHAAKIGVNLMTCDSETELKKIARNHLNAKLLLHVATEGMSGEEEMSMTFGTTLKNCRHLLDCAKELSVEVVGVKFHVSNSSNPQTYNHALSDARCVFDMAEELGFKMNILDIGGIPENEAQLEELYQAVGPLLDVYFPEGSGTRIIAEPGSFYVSSAFTLAVNVIAKETIEHDHHLSSAGKPISNKLAFVYCLNEGVYGSFARKLFEKLDTTPEVHKKYKDGEPLFTSSLLGASYDELDVIVDHCVLPELEVGDWIVFENMGCGSLNENSPFADFEKPSLYNFMSFNDWYGIQDTGNISESLMKSLCVPCFHLGEDQFCTD</sequence>
<proteinExistence type="predicted"/>
<dbReference type="KEGG" id="xla:108695409"/>
<dbReference type="Pfam" id="PF02784">
    <property type="entry name" value="Orn_Arg_deC_N"/>
    <property type="match status" value="1"/>
</dbReference>
<keyword evidence="2" id="KW-1185">Reference proteome</keyword>
<organism evidence="2 3">
    <name type="scientific">Xenopus laevis</name>
    <name type="common">African clawed frog</name>
    <dbReference type="NCBI Taxonomy" id="8355"/>
    <lineage>
        <taxon>Eukaryota</taxon>
        <taxon>Metazoa</taxon>
        <taxon>Chordata</taxon>
        <taxon>Craniata</taxon>
        <taxon>Vertebrata</taxon>
        <taxon>Euteleostomi</taxon>
        <taxon>Amphibia</taxon>
        <taxon>Batrachia</taxon>
        <taxon>Anura</taxon>
        <taxon>Pipoidea</taxon>
        <taxon>Pipidae</taxon>
        <taxon>Xenopodinae</taxon>
        <taxon>Xenopus</taxon>
        <taxon>Xenopus</taxon>
    </lineage>
</organism>
<evidence type="ECO:0000313" key="2">
    <source>
        <dbReference type="Proteomes" id="UP000186698"/>
    </source>
</evidence>
<dbReference type="InterPro" id="IPR000183">
    <property type="entry name" value="Orn/DAP/Arg_de-COase"/>
</dbReference>
<evidence type="ECO:0000313" key="4">
    <source>
        <dbReference type="RefSeq" id="XP_041423887.1"/>
    </source>
</evidence>
<dbReference type="InterPro" id="IPR029066">
    <property type="entry name" value="PLP-binding_barrel"/>
</dbReference>
<dbReference type="PANTHER" id="PTHR11482">
    <property type="entry name" value="ARGININE/DIAMINOPIMELATE/ORNITHINE DECARBOXYLASE"/>
    <property type="match status" value="1"/>
</dbReference>